<dbReference type="GO" id="GO:0008233">
    <property type="term" value="F:peptidase activity"/>
    <property type="evidence" value="ECO:0007669"/>
    <property type="project" value="UniProtKB-KW"/>
</dbReference>
<proteinExistence type="predicted"/>
<feature type="transmembrane region" description="Helical" evidence="1">
    <location>
        <begin position="16"/>
        <end position="35"/>
    </location>
</feature>
<dbReference type="InterPro" id="IPR001107">
    <property type="entry name" value="Band_7"/>
</dbReference>
<dbReference type="PANTHER" id="PTHR42911:SF1">
    <property type="entry name" value="MODULATOR OF FTSH PROTEASE HFLC"/>
    <property type="match status" value="1"/>
</dbReference>
<dbReference type="InterPro" id="IPR036013">
    <property type="entry name" value="Band_7/SPFH_dom_sf"/>
</dbReference>
<gene>
    <name evidence="3" type="ORF">SAMN04488506_1912</name>
</gene>
<keyword evidence="4" id="KW-1185">Reference proteome</keyword>
<dbReference type="PANTHER" id="PTHR42911">
    <property type="entry name" value="MODULATOR OF FTSH PROTEASE HFLC"/>
    <property type="match status" value="1"/>
</dbReference>
<dbReference type="Gene3D" id="3.30.479.30">
    <property type="entry name" value="Band 7 domain"/>
    <property type="match status" value="1"/>
</dbReference>
<sequence>MNEKIYDKNSIKKIKGLMIGLLVIILLVGGFLVFFEKIENGYVGVRYSMNGGVRDQTLSQGVKFVGLDKVTQYPIRLQTVKAEKLNLATEDGKATHVSITYAYKVDSKKVSDVFKEFGSISVEDIEANWLKAQLLKSSRSVVARYSLLDVTGSKSTEVQQSILEDFTKAVEPKGFLVEDVAFGVPDVDAETQKSIDEIIKAGQEKEKAILEADTAKTKADSLAYQKVKAAEAEAEANKKLSESISEELIKLKEVEARLEHGWVEVQTGQAIVDTNE</sequence>
<accession>A0A1I5YC94</accession>
<dbReference type="EMBL" id="FOXW01000007">
    <property type="protein sequence ID" value="SFQ41793.1"/>
    <property type="molecule type" value="Genomic_DNA"/>
</dbReference>
<dbReference type="GO" id="GO:0006508">
    <property type="term" value="P:proteolysis"/>
    <property type="evidence" value="ECO:0007669"/>
    <property type="project" value="UniProtKB-KW"/>
</dbReference>
<dbReference type="Proteomes" id="UP000199136">
    <property type="component" value="Unassembled WGS sequence"/>
</dbReference>
<feature type="domain" description="Band 7" evidence="2">
    <location>
        <begin position="37"/>
        <end position="214"/>
    </location>
</feature>
<keyword evidence="1" id="KW-1133">Transmembrane helix</keyword>
<dbReference type="STRING" id="82801.SAMN04488506_1912"/>
<keyword evidence="3" id="KW-0378">Hydrolase</keyword>
<evidence type="ECO:0000313" key="3">
    <source>
        <dbReference type="EMBL" id="SFQ41793.1"/>
    </source>
</evidence>
<keyword evidence="3" id="KW-0645">Protease</keyword>
<reference evidence="3 4" key="1">
    <citation type="submission" date="2016-10" db="EMBL/GenBank/DDBJ databases">
        <authorList>
            <person name="de Groot N.N."/>
        </authorList>
    </citation>
    <scope>NUCLEOTIDE SEQUENCE [LARGE SCALE GENOMIC DNA]</scope>
    <source>
        <strain evidence="3 4">DSM 20581</strain>
    </source>
</reference>
<keyword evidence="1" id="KW-0472">Membrane</keyword>
<dbReference type="AlphaFoldDB" id="A0A1I5YC94"/>
<protein>
    <submittedName>
        <fullName evidence="3">Regulator of protease activity HflC, stomatin/prohibitin superfamily</fullName>
    </submittedName>
</protein>
<evidence type="ECO:0000259" key="2">
    <source>
        <dbReference type="Pfam" id="PF01145"/>
    </source>
</evidence>
<keyword evidence="1" id="KW-0812">Transmembrane</keyword>
<dbReference type="Pfam" id="PF01145">
    <property type="entry name" value="Band_7"/>
    <property type="match status" value="1"/>
</dbReference>
<dbReference type="SUPFAM" id="SSF117892">
    <property type="entry name" value="Band 7/SPFH domain"/>
    <property type="match status" value="1"/>
</dbReference>
<name>A0A1I5YC94_9LACT</name>
<organism evidence="3 4">
    <name type="scientific">Desemzia incerta</name>
    <dbReference type="NCBI Taxonomy" id="82801"/>
    <lineage>
        <taxon>Bacteria</taxon>
        <taxon>Bacillati</taxon>
        <taxon>Bacillota</taxon>
        <taxon>Bacilli</taxon>
        <taxon>Lactobacillales</taxon>
        <taxon>Carnobacteriaceae</taxon>
        <taxon>Desemzia</taxon>
    </lineage>
</organism>
<evidence type="ECO:0000256" key="1">
    <source>
        <dbReference type="SAM" id="Phobius"/>
    </source>
</evidence>
<evidence type="ECO:0000313" key="4">
    <source>
        <dbReference type="Proteomes" id="UP000199136"/>
    </source>
</evidence>